<dbReference type="InterPro" id="IPR011250">
    <property type="entry name" value="OMP/PagP_B-barrel"/>
</dbReference>
<dbReference type="RefSeq" id="WP_101903745.1">
    <property type="nucleotide sequence ID" value="NZ_OZ038524.1"/>
</dbReference>
<dbReference type="EMBL" id="OZ038524">
    <property type="protein sequence ID" value="CAL2081166.1"/>
    <property type="molecule type" value="Genomic_DNA"/>
</dbReference>
<dbReference type="SUPFAM" id="SSF56925">
    <property type="entry name" value="OMPA-like"/>
    <property type="match status" value="1"/>
</dbReference>
<keyword evidence="5" id="KW-1185">Reference proteome</keyword>
<name>A0ABM9NWA4_9FLAO</name>
<sequence>MKKILAAAIIMFASLSASAQVYVSASSGYSFKAVESKMGTKTTLSGVENTYGSYGEGTHTQLRAGYFFNDKWGIEAAAGYLHGADQTAMLVEVPGQPYVDVKARGRAFGLSLSTVYNITEHFYGRAGVLTKIGGKTEVVGNIKTDIKTALLNPLAPAGATIPLEIDFTRDFKGRFPLGFIGAIGYKHEILKNLSVFAEAEYLGISVTRNTSEIGDFSATLNGNNVSREELLKKFGTGLGALSPLINDKISYEDSLTLVENAQAQQNPLATKQLSQTVPYSSWGFNFGFTYTFNKRK</sequence>
<dbReference type="InterPro" id="IPR027385">
    <property type="entry name" value="Beta-barrel_OMP"/>
</dbReference>
<feature type="signal peptide" evidence="2">
    <location>
        <begin position="1"/>
        <end position="19"/>
    </location>
</feature>
<accession>A0ABM9NWA4</accession>
<dbReference type="Gene3D" id="2.40.160.20">
    <property type="match status" value="1"/>
</dbReference>
<feature type="chain" id="PRO_5047516798" description="Outer membrane protein beta-barrel domain-containing protein" evidence="2">
    <location>
        <begin position="20"/>
        <end position="296"/>
    </location>
</feature>
<evidence type="ECO:0000256" key="2">
    <source>
        <dbReference type="SAM" id="SignalP"/>
    </source>
</evidence>
<feature type="domain" description="Outer membrane protein beta-barrel" evidence="3">
    <location>
        <begin position="6"/>
        <end position="211"/>
    </location>
</feature>
<dbReference type="Pfam" id="PF13505">
    <property type="entry name" value="OMP_b-brl"/>
    <property type="match status" value="1"/>
</dbReference>
<keyword evidence="1 2" id="KW-0732">Signal</keyword>
<evidence type="ECO:0000259" key="3">
    <source>
        <dbReference type="Pfam" id="PF13505"/>
    </source>
</evidence>
<evidence type="ECO:0000313" key="5">
    <source>
        <dbReference type="Proteomes" id="UP001497514"/>
    </source>
</evidence>
<protein>
    <recommendedName>
        <fullName evidence="3">Outer membrane protein beta-barrel domain-containing protein</fullName>
    </recommendedName>
</protein>
<evidence type="ECO:0000256" key="1">
    <source>
        <dbReference type="ARBA" id="ARBA00022729"/>
    </source>
</evidence>
<dbReference type="Proteomes" id="UP001497514">
    <property type="component" value="Chromosome"/>
</dbReference>
<proteinExistence type="predicted"/>
<reference evidence="4 5" key="1">
    <citation type="submission" date="2024-05" db="EMBL/GenBank/DDBJ databases">
        <authorList>
            <person name="Duchaud E."/>
        </authorList>
    </citation>
    <scope>NUCLEOTIDE SEQUENCE [LARGE SCALE GENOMIC DNA]</scope>
    <source>
        <strain evidence="4">Ena-SAMPLE-TAB-13-05-2024-13:56:06:370-140309</strain>
    </source>
</reference>
<evidence type="ECO:0000313" key="4">
    <source>
        <dbReference type="EMBL" id="CAL2081166.1"/>
    </source>
</evidence>
<gene>
    <name evidence="4" type="ORF">TD3509T_1129</name>
</gene>
<organism evidence="4 5">
    <name type="scientific">Tenacibaculum dicentrarchi</name>
    <dbReference type="NCBI Taxonomy" id="669041"/>
    <lineage>
        <taxon>Bacteria</taxon>
        <taxon>Pseudomonadati</taxon>
        <taxon>Bacteroidota</taxon>
        <taxon>Flavobacteriia</taxon>
        <taxon>Flavobacteriales</taxon>
        <taxon>Flavobacteriaceae</taxon>
        <taxon>Tenacibaculum</taxon>
    </lineage>
</organism>